<name>A0A5P1ELW9_ASPOF</name>
<dbReference type="Gramene" id="ONK66916">
    <property type="protein sequence ID" value="ONK66916"/>
    <property type="gene ID" value="A4U43_C06F13440"/>
</dbReference>
<dbReference type="InterPro" id="IPR036291">
    <property type="entry name" value="NAD(P)-bd_dom_sf"/>
</dbReference>
<sequence length="105" mass="12376">MRGEPLPIYGDGSNIRSFLYCEDVAEAYEDRPFNDQRYFLDDQKLKKLGWCERTNWEEGLRKTIEWYKNNPKWWGDVSGVLLPHPRLSMMPAEEANEDNVEASDC</sequence>
<evidence type="ECO:0008006" key="3">
    <source>
        <dbReference type="Google" id="ProtNLM"/>
    </source>
</evidence>
<organism evidence="1 2">
    <name type="scientific">Asparagus officinalis</name>
    <name type="common">Garden asparagus</name>
    <dbReference type="NCBI Taxonomy" id="4686"/>
    <lineage>
        <taxon>Eukaryota</taxon>
        <taxon>Viridiplantae</taxon>
        <taxon>Streptophyta</taxon>
        <taxon>Embryophyta</taxon>
        <taxon>Tracheophyta</taxon>
        <taxon>Spermatophyta</taxon>
        <taxon>Magnoliopsida</taxon>
        <taxon>Liliopsida</taxon>
        <taxon>Asparagales</taxon>
        <taxon>Asparagaceae</taxon>
        <taxon>Asparagoideae</taxon>
        <taxon>Asparagus</taxon>
    </lineage>
</organism>
<keyword evidence="2" id="KW-1185">Reference proteome</keyword>
<protein>
    <recommendedName>
        <fullName evidence="3">NAD(P)-binding domain-containing protein</fullName>
    </recommendedName>
</protein>
<accession>A0A5P1ELW9</accession>
<dbReference type="PANTHER" id="PTHR43000">
    <property type="entry name" value="DTDP-D-GLUCOSE 4,6-DEHYDRATASE-RELATED"/>
    <property type="match status" value="1"/>
</dbReference>
<reference evidence="2" key="1">
    <citation type="journal article" date="2017" name="Nat. Commun.">
        <title>The asparagus genome sheds light on the origin and evolution of a young Y chromosome.</title>
        <authorList>
            <person name="Harkess A."/>
            <person name="Zhou J."/>
            <person name="Xu C."/>
            <person name="Bowers J.E."/>
            <person name="Van der Hulst R."/>
            <person name="Ayyampalayam S."/>
            <person name="Mercati F."/>
            <person name="Riccardi P."/>
            <person name="McKain M.R."/>
            <person name="Kakrana A."/>
            <person name="Tang H."/>
            <person name="Ray J."/>
            <person name="Groenendijk J."/>
            <person name="Arikit S."/>
            <person name="Mathioni S.M."/>
            <person name="Nakano M."/>
            <person name="Shan H."/>
            <person name="Telgmann-Rauber A."/>
            <person name="Kanno A."/>
            <person name="Yue Z."/>
            <person name="Chen H."/>
            <person name="Li W."/>
            <person name="Chen Y."/>
            <person name="Xu X."/>
            <person name="Zhang Y."/>
            <person name="Luo S."/>
            <person name="Chen H."/>
            <person name="Gao J."/>
            <person name="Mao Z."/>
            <person name="Pires J.C."/>
            <person name="Luo M."/>
            <person name="Kudrna D."/>
            <person name="Wing R.A."/>
            <person name="Meyers B.C."/>
            <person name="Yi K."/>
            <person name="Kong H."/>
            <person name="Lavrijsen P."/>
            <person name="Sunseri F."/>
            <person name="Falavigna A."/>
            <person name="Ye Y."/>
            <person name="Leebens-Mack J.H."/>
            <person name="Chen G."/>
        </authorList>
    </citation>
    <scope>NUCLEOTIDE SEQUENCE [LARGE SCALE GENOMIC DNA]</scope>
    <source>
        <strain evidence="2">cv. DH0086</strain>
    </source>
</reference>
<evidence type="ECO:0000313" key="2">
    <source>
        <dbReference type="Proteomes" id="UP000243459"/>
    </source>
</evidence>
<proteinExistence type="predicted"/>
<gene>
    <name evidence="1" type="ORF">A4U43_C06F13440</name>
</gene>
<dbReference type="SUPFAM" id="SSF51735">
    <property type="entry name" value="NAD(P)-binding Rossmann-fold domains"/>
    <property type="match status" value="1"/>
</dbReference>
<evidence type="ECO:0000313" key="1">
    <source>
        <dbReference type="EMBL" id="ONK66916.1"/>
    </source>
</evidence>
<dbReference type="Gene3D" id="3.40.50.720">
    <property type="entry name" value="NAD(P)-binding Rossmann-like Domain"/>
    <property type="match status" value="2"/>
</dbReference>
<dbReference type="Gene3D" id="3.90.25.10">
    <property type="entry name" value="UDP-galactose 4-epimerase, domain 1"/>
    <property type="match status" value="1"/>
</dbReference>
<dbReference type="AlphaFoldDB" id="A0A5P1ELW9"/>
<dbReference type="EMBL" id="CM007386">
    <property type="protein sequence ID" value="ONK66916.1"/>
    <property type="molecule type" value="Genomic_DNA"/>
</dbReference>
<dbReference type="Proteomes" id="UP000243459">
    <property type="component" value="Chromosome 6"/>
</dbReference>